<evidence type="ECO:0000256" key="3">
    <source>
        <dbReference type="ARBA" id="ARBA00022692"/>
    </source>
</evidence>
<evidence type="ECO:0000256" key="4">
    <source>
        <dbReference type="ARBA" id="ARBA00022989"/>
    </source>
</evidence>
<evidence type="ECO:0000256" key="5">
    <source>
        <dbReference type="ARBA" id="ARBA00023136"/>
    </source>
</evidence>
<dbReference type="Proteomes" id="UP000604117">
    <property type="component" value="Unassembled WGS sequence"/>
</dbReference>
<feature type="transmembrane region" description="Helical" evidence="6">
    <location>
        <begin position="358"/>
        <end position="382"/>
    </location>
</feature>
<feature type="transmembrane region" description="Helical" evidence="6">
    <location>
        <begin position="224"/>
        <end position="247"/>
    </location>
</feature>
<keyword evidence="9" id="KW-1185">Reference proteome</keyword>
<comment type="subcellular location">
    <subcellularLocation>
        <location evidence="1">Cell membrane</location>
        <topology evidence="1">Multi-pass membrane protein</topology>
    </subcellularLocation>
</comment>
<feature type="transmembrane region" description="Helical" evidence="6">
    <location>
        <begin position="318"/>
        <end position="338"/>
    </location>
</feature>
<proteinExistence type="predicted"/>
<keyword evidence="5 6" id="KW-0472">Membrane</keyword>
<evidence type="ECO:0000259" key="7">
    <source>
        <dbReference type="Pfam" id="PF02687"/>
    </source>
</evidence>
<feature type="transmembrane region" description="Helical" evidence="6">
    <location>
        <begin position="402"/>
        <end position="425"/>
    </location>
</feature>
<evidence type="ECO:0000256" key="1">
    <source>
        <dbReference type="ARBA" id="ARBA00004651"/>
    </source>
</evidence>
<evidence type="ECO:0000256" key="2">
    <source>
        <dbReference type="ARBA" id="ARBA00022475"/>
    </source>
</evidence>
<name>A0ABQ4CSL8_9ACTN</name>
<feature type="domain" description="ABC3 transporter permease C-terminal" evidence="7">
    <location>
        <begin position="55"/>
        <end position="173"/>
    </location>
</feature>
<evidence type="ECO:0000313" key="9">
    <source>
        <dbReference type="Proteomes" id="UP000604117"/>
    </source>
</evidence>
<accession>A0ABQ4CSL8</accession>
<evidence type="ECO:0000256" key="6">
    <source>
        <dbReference type="SAM" id="Phobius"/>
    </source>
</evidence>
<feature type="transmembrane region" description="Helical" evidence="6">
    <location>
        <begin position="142"/>
        <end position="169"/>
    </location>
</feature>
<dbReference type="PANTHER" id="PTHR30287">
    <property type="entry name" value="MEMBRANE COMPONENT OF PREDICTED ABC SUPERFAMILY METABOLITE UPTAKE TRANSPORTER"/>
    <property type="match status" value="1"/>
</dbReference>
<evidence type="ECO:0000313" key="8">
    <source>
        <dbReference type="EMBL" id="GIF74003.1"/>
    </source>
</evidence>
<organism evidence="8 9">
    <name type="scientific">Asanoa siamensis</name>
    <dbReference type="NCBI Taxonomy" id="926357"/>
    <lineage>
        <taxon>Bacteria</taxon>
        <taxon>Bacillati</taxon>
        <taxon>Actinomycetota</taxon>
        <taxon>Actinomycetes</taxon>
        <taxon>Micromonosporales</taxon>
        <taxon>Micromonosporaceae</taxon>
        <taxon>Asanoa</taxon>
    </lineage>
</organism>
<sequence>MRAGIAAQALRAHRWAFVGPASTQTVAATVLTATLTTALALRDHPAAEISEAMVAFAAIAGYLTVLLVGITMNAAIAQQSGDIALLRAVGATPGRIRRAVAVEAAAIALPAGVVGHLLGLAAGREWLGALAAHGLAPADVRFAVVPWLLAPVLGVLVVTSVLGALVAAIRPARARPAVALADVATRRPRFTAVRVGLGLALVAAGVTLSVLIADRAAEAADDAAFFVMLSLCVGVGLLGPVVLRAAIAVTRPLTGLAGTGRLAADNVAVLSRALSGALVPLVLAVAFAAVKVAAHTTATHVTGRAGPAAEVWLDAAGTGVYCLFAAVAAVNTLATVVVGRRRDLATLRLAGATRGRVLAVVICEAGIVTGTALALATAVAGVTLVPIVHSGLGTWVPYLPPAAWVTGILAAAAVVAAGTVLPAALSTRGRPVEALA</sequence>
<reference evidence="8 9" key="1">
    <citation type="submission" date="2021-01" db="EMBL/GenBank/DDBJ databases">
        <title>Whole genome shotgun sequence of Asanoa siamensis NBRC 107932.</title>
        <authorList>
            <person name="Komaki H."/>
            <person name="Tamura T."/>
        </authorList>
    </citation>
    <scope>NUCLEOTIDE SEQUENCE [LARGE SCALE GENOMIC DNA]</scope>
    <source>
        <strain evidence="8 9">NBRC 107932</strain>
    </source>
</reference>
<feature type="transmembrane region" description="Helical" evidence="6">
    <location>
        <begin position="52"/>
        <end position="77"/>
    </location>
</feature>
<feature type="transmembrane region" description="Helical" evidence="6">
    <location>
        <begin position="98"/>
        <end position="122"/>
    </location>
</feature>
<dbReference type="InterPro" id="IPR038766">
    <property type="entry name" value="Membrane_comp_ABC_pdt"/>
</dbReference>
<keyword evidence="2" id="KW-1003">Cell membrane</keyword>
<feature type="domain" description="ABC3 transporter permease C-terminal" evidence="7">
    <location>
        <begin position="323"/>
        <end position="425"/>
    </location>
</feature>
<protein>
    <recommendedName>
        <fullName evidence="7">ABC3 transporter permease C-terminal domain-containing protein</fullName>
    </recommendedName>
</protein>
<dbReference type="InterPro" id="IPR003838">
    <property type="entry name" value="ABC3_permease_C"/>
</dbReference>
<gene>
    <name evidence="8" type="ORF">Asi02nite_35210</name>
</gene>
<keyword evidence="4 6" id="KW-1133">Transmembrane helix</keyword>
<feature type="transmembrane region" description="Helical" evidence="6">
    <location>
        <begin position="267"/>
        <end position="290"/>
    </location>
</feature>
<feature type="transmembrane region" description="Helical" evidence="6">
    <location>
        <begin position="190"/>
        <end position="212"/>
    </location>
</feature>
<comment type="caution">
    <text evidence="8">The sequence shown here is derived from an EMBL/GenBank/DDBJ whole genome shotgun (WGS) entry which is preliminary data.</text>
</comment>
<dbReference type="EMBL" id="BONE01000026">
    <property type="protein sequence ID" value="GIF74003.1"/>
    <property type="molecule type" value="Genomic_DNA"/>
</dbReference>
<dbReference type="RefSeq" id="WP_203714259.1">
    <property type="nucleotide sequence ID" value="NZ_BONE01000026.1"/>
</dbReference>
<keyword evidence="3 6" id="KW-0812">Transmembrane</keyword>
<dbReference type="PANTHER" id="PTHR30287:SF1">
    <property type="entry name" value="INNER MEMBRANE PROTEIN"/>
    <property type="match status" value="1"/>
</dbReference>
<dbReference type="Pfam" id="PF02687">
    <property type="entry name" value="FtsX"/>
    <property type="match status" value="2"/>
</dbReference>